<dbReference type="RefSeq" id="YP_010768973.1">
    <property type="nucleotide sequence ID" value="NC_073842.1"/>
</dbReference>
<organism evidence="1 2">
    <name type="scientific">ssRNA phage SRR6960803_2</name>
    <dbReference type="NCBI Taxonomy" id="2786618"/>
    <lineage>
        <taxon>Viruses</taxon>
        <taxon>Riboviria</taxon>
        <taxon>Orthornavirae</taxon>
        <taxon>Lenarviricota</taxon>
        <taxon>Leviviricetes</taxon>
        <taxon>Norzivirales</taxon>
        <taxon>Atkinsviridae</taxon>
        <taxon>Pihngevirus</taxon>
        <taxon>Pihngevirus limenecus</taxon>
        <taxon>Shopitevirus limenecus</taxon>
    </lineage>
</organism>
<dbReference type="GeneID" id="80397856"/>
<keyword evidence="1" id="KW-0946">Virion</keyword>
<proteinExistence type="predicted"/>
<evidence type="ECO:0000313" key="2">
    <source>
        <dbReference type="Proteomes" id="UP000679415"/>
    </source>
</evidence>
<evidence type="ECO:0000313" key="1">
    <source>
        <dbReference type="EMBL" id="DAD50715.1"/>
    </source>
</evidence>
<gene>
    <name evidence="1" type="primary">SRR6960803_2_2</name>
</gene>
<keyword evidence="2" id="KW-1185">Reference proteome</keyword>
<keyword evidence="1" id="KW-0167">Capsid protein</keyword>
<reference evidence="1" key="1">
    <citation type="submission" date="2020-09" db="EMBL/GenBank/DDBJ databases">
        <title>Leviviricetes taxonomy.</title>
        <authorList>
            <person name="Stockdale S.R."/>
            <person name="Callanan J."/>
            <person name="Adriaenssens E.M."/>
            <person name="Kuhn J.H."/>
            <person name="Rumnieks J."/>
            <person name="Shkoporov A."/>
            <person name="Draper L.A."/>
            <person name="Ross P."/>
            <person name="Hill C."/>
        </authorList>
    </citation>
    <scope>NUCLEOTIDE SEQUENCE</scope>
</reference>
<dbReference type="KEGG" id="vg:80397856"/>
<dbReference type="Proteomes" id="UP000679415">
    <property type="component" value="Segment"/>
</dbReference>
<dbReference type="EMBL" id="BK013607">
    <property type="protein sequence ID" value="DAD50715.1"/>
    <property type="molecule type" value="Genomic_RNA"/>
</dbReference>
<accession>A0A8S5KZU1</accession>
<protein>
    <submittedName>
        <fullName evidence="1">Coat protein</fullName>
    </submittedName>
</protein>
<sequence>MTWSLSAVTGGAQTGFTTPGYTPTLDTAPDVNGRQHAITALTGTQAGVRSHSSSDPFTVTFYRPKSMKTLQSPNPVTGKYTAVPKNTFGLVIRKGVNFAANNAPQVLVIRTTIDVPAGSDSYDSSNIRAAASLFVGALNQNSAGLGDTLITGIMG</sequence>
<name>A0A8S5KZU1_9VIRU</name>
<dbReference type="GO" id="GO:0019028">
    <property type="term" value="C:viral capsid"/>
    <property type="evidence" value="ECO:0007669"/>
    <property type="project" value="UniProtKB-KW"/>
</dbReference>